<dbReference type="InterPro" id="IPR003615">
    <property type="entry name" value="HNH_nuc"/>
</dbReference>
<dbReference type="AlphaFoldDB" id="A0A0C9WLQ2"/>
<organism evidence="3 4">
    <name type="scientific">Laccaria amethystina LaAM-08-1</name>
    <dbReference type="NCBI Taxonomy" id="1095629"/>
    <lineage>
        <taxon>Eukaryota</taxon>
        <taxon>Fungi</taxon>
        <taxon>Dikarya</taxon>
        <taxon>Basidiomycota</taxon>
        <taxon>Agaricomycotina</taxon>
        <taxon>Agaricomycetes</taxon>
        <taxon>Agaricomycetidae</taxon>
        <taxon>Agaricales</taxon>
        <taxon>Agaricineae</taxon>
        <taxon>Hydnangiaceae</taxon>
        <taxon>Laccaria</taxon>
    </lineage>
</organism>
<feature type="signal peptide" evidence="1">
    <location>
        <begin position="1"/>
        <end position="25"/>
    </location>
</feature>
<reference evidence="4" key="2">
    <citation type="submission" date="2015-01" db="EMBL/GenBank/DDBJ databases">
        <title>Evolutionary Origins and Diversification of the Mycorrhizal Mutualists.</title>
        <authorList>
            <consortium name="DOE Joint Genome Institute"/>
            <consortium name="Mycorrhizal Genomics Consortium"/>
            <person name="Kohler A."/>
            <person name="Kuo A."/>
            <person name="Nagy L.G."/>
            <person name="Floudas D."/>
            <person name="Copeland A."/>
            <person name="Barry K.W."/>
            <person name="Cichocki N."/>
            <person name="Veneault-Fourrey C."/>
            <person name="LaButti K."/>
            <person name="Lindquist E.A."/>
            <person name="Lipzen A."/>
            <person name="Lundell T."/>
            <person name="Morin E."/>
            <person name="Murat C."/>
            <person name="Riley R."/>
            <person name="Ohm R."/>
            <person name="Sun H."/>
            <person name="Tunlid A."/>
            <person name="Henrissat B."/>
            <person name="Grigoriev I.V."/>
            <person name="Hibbett D.S."/>
            <person name="Martin F."/>
        </authorList>
    </citation>
    <scope>NUCLEOTIDE SEQUENCE [LARGE SCALE GENOMIC DNA]</scope>
    <source>
        <strain evidence="4">LaAM-08-1</strain>
    </source>
</reference>
<dbReference type="EMBL" id="KN838692">
    <property type="protein sequence ID" value="KIJ97454.1"/>
    <property type="molecule type" value="Genomic_DNA"/>
</dbReference>
<dbReference type="HOGENOM" id="CLU_1816092_0_0_1"/>
<name>A0A0C9WLQ2_9AGAR</name>
<protein>
    <recommendedName>
        <fullName evidence="2">HNH nuclease domain-containing protein</fullName>
    </recommendedName>
</protein>
<accession>A0A0C9WLQ2</accession>
<dbReference type="Pfam" id="PF13391">
    <property type="entry name" value="HNH_2"/>
    <property type="match status" value="1"/>
</dbReference>
<feature type="domain" description="HNH nuclease" evidence="2">
    <location>
        <begin position="54"/>
        <end position="124"/>
    </location>
</feature>
<evidence type="ECO:0000256" key="1">
    <source>
        <dbReference type="SAM" id="SignalP"/>
    </source>
</evidence>
<evidence type="ECO:0000313" key="4">
    <source>
        <dbReference type="Proteomes" id="UP000054477"/>
    </source>
</evidence>
<keyword evidence="4" id="KW-1185">Reference proteome</keyword>
<gene>
    <name evidence="3" type="ORF">K443DRAFT_9872</name>
</gene>
<keyword evidence="1" id="KW-0732">Signal</keyword>
<dbReference type="Proteomes" id="UP000054477">
    <property type="component" value="Unassembled WGS sequence"/>
</dbReference>
<dbReference type="OrthoDB" id="3269637at2759"/>
<evidence type="ECO:0000259" key="2">
    <source>
        <dbReference type="Pfam" id="PF13391"/>
    </source>
</evidence>
<proteinExistence type="predicted"/>
<evidence type="ECO:0000313" key="3">
    <source>
        <dbReference type="EMBL" id="KIJ97454.1"/>
    </source>
</evidence>
<reference evidence="3 4" key="1">
    <citation type="submission" date="2014-04" db="EMBL/GenBank/DDBJ databases">
        <authorList>
            <consortium name="DOE Joint Genome Institute"/>
            <person name="Kuo A."/>
            <person name="Kohler A."/>
            <person name="Nagy L.G."/>
            <person name="Floudas D."/>
            <person name="Copeland A."/>
            <person name="Barry K.W."/>
            <person name="Cichocki N."/>
            <person name="Veneault-Fourrey C."/>
            <person name="LaButti K."/>
            <person name="Lindquist E.A."/>
            <person name="Lipzen A."/>
            <person name="Lundell T."/>
            <person name="Morin E."/>
            <person name="Murat C."/>
            <person name="Sun H."/>
            <person name="Tunlid A."/>
            <person name="Henrissat B."/>
            <person name="Grigoriev I.V."/>
            <person name="Hibbett D.S."/>
            <person name="Martin F."/>
            <person name="Nordberg H.P."/>
            <person name="Cantor M.N."/>
            <person name="Hua S.X."/>
        </authorList>
    </citation>
    <scope>NUCLEOTIDE SEQUENCE [LARGE SCALE GENOMIC DNA]</scope>
    <source>
        <strain evidence="3 4">LaAM-08-1</strain>
    </source>
</reference>
<feature type="chain" id="PRO_5002222409" description="HNH nuclease domain-containing protein" evidence="1">
    <location>
        <begin position="26"/>
        <end position="142"/>
    </location>
</feature>
<sequence length="142" mass="15784">MTPVPLITWTRHIILLLKSLIDFHAIDDRVTPSAQTLRSSTFRSDAMVRDGPACVFTFTEGSLCEAAHLLPKSKGDEYIEFVLQDLQHLYDLNKEFVDLGVDSVENGTFLSPGWHKIIGAGSSAFLKTPNFALQPADIRPIK</sequence>